<feature type="binding site" evidence="9">
    <location>
        <begin position="411"/>
        <end position="412"/>
    </location>
    <ligand>
        <name>substrate</name>
    </ligand>
</feature>
<evidence type="ECO:0000256" key="6">
    <source>
        <dbReference type="ARBA" id="ARBA00023295"/>
    </source>
</evidence>
<comment type="similarity">
    <text evidence="1 11">Belongs to the glycosyl hydrolase 1 family.</text>
</comment>
<dbReference type="InterPro" id="IPR018120">
    <property type="entry name" value="Glyco_hydro_1_AS"/>
</dbReference>
<evidence type="ECO:0000256" key="7">
    <source>
        <dbReference type="ARBA" id="ARBA00023326"/>
    </source>
</evidence>
<sequence length="450" mass="50276">MLLYSKRIPLMFPVNFLWGAATSAYQIEGDPLAAGAGASIWHQFAHQPGRIANGDTGDIACGHYRRWAEDVALMAELGLTAYRFSVAWGRVLPNGSGAVNQAGLDFYRRLIDALCERGITPMLTLYHWDLPQALQERGGWQHPDSPAWFADYAEVLIRAVDDRVPLWITLNEPWVVTVPGHLEGIHAPGLQNRAATPRVAHHLLLAHAAAVTVYRALGRHQIGLAVNLEPQFPASASAADQTAARRRDAFINRWFLDPLLLGSYPPELQEIFGADWPNFPANELARIHGIPDFIGVNYYSRGLVRADATEQTLGARRIKPQNAPCTTMGWEIYPAGLTETLLGLRERYGEVPLYITENGAAFIDADLQAGVINDAARVNYLETHLRAAQMALAQGVDLRGYFVWSLFDNFEWAEGYAQRFGMIHIDSHHGKRTFKRSAHWYREFIQRGGF</sequence>
<feature type="binding site" evidence="9">
    <location>
        <position position="171"/>
    </location>
    <ligand>
        <name>substrate</name>
    </ligand>
</feature>
<comment type="caution">
    <text evidence="12">The sequence shown here is derived from an EMBL/GenBank/DDBJ whole genome shotgun (WGS) entry which is preliminary data.</text>
</comment>
<evidence type="ECO:0000256" key="11">
    <source>
        <dbReference type="RuleBase" id="RU361175"/>
    </source>
</evidence>
<dbReference type="GO" id="GO:0008422">
    <property type="term" value="F:beta-glucosidase activity"/>
    <property type="evidence" value="ECO:0007669"/>
    <property type="project" value="UniProtKB-EC"/>
</dbReference>
<dbReference type="InterPro" id="IPR017853">
    <property type="entry name" value="GH"/>
</dbReference>
<dbReference type="EMBL" id="PPGH01000035">
    <property type="protein sequence ID" value="PQJ95875.1"/>
    <property type="molecule type" value="Genomic_DNA"/>
</dbReference>
<evidence type="ECO:0000256" key="3">
    <source>
        <dbReference type="ARBA" id="ARBA00022801"/>
    </source>
</evidence>
<feature type="active site" description="Proton donor" evidence="8">
    <location>
        <position position="172"/>
    </location>
</feature>
<accession>A0A2S7XQ85</accession>
<dbReference type="GO" id="GO:0005829">
    <property type="term" value="C:cytosol"/>
    <property type="evidence" value="ECO:0007669"/>
    <property type="project" value="TreeGrafter"/>
</dbReference>
<evidence type="ECO:0000256" key="4">
    <source>
        <dbReference type="ARBA" id="ARBA00023001"/>
    </source>
</evidence>
<proteinExistence type="inferred from homology"/>
<evidence type="ECO:0000256" key="2">
    <source>
        <dbReference type="ARBA" id="ARBA00012744"/>
    </source>
</evidence>
<dbReference type="NCBIfam" id="TIGR03356">
    <property type="entry name" value="BGL"/>
    <property type="match status" value="1"/>
</dbReference>
<keyword evidence="6 11" id="KW-0326">Glycosidase</keyword>
<dbReference type="InterPro" id="IPR017736">
    <property type="entry name" value="Glyco_hydro_1_beta-glucosidase"/>
</dbReference>
<dbReference type="FunFam" id="3.20.20.80:FF:000004">
    <property type="entry name" value="Beta-glucosidase 6-phospho-beta-glucosidase"/>
    <property type="match status" value="1"/>
</dbReference>
<evidence type="ECO:0000256" key="9">
    <source>
        <dbReference type="PIRSR" id="PIRSR617736-2"/>
    </source>
</evidence>
<name>A0A2S7XQ85_9GAMM</name>
<keyword evidence="3 11" id="KW-0378">Hydrolase</keyword>
<organism evidence="12 13">
    <name type="scientific">Chromatium okenii</name>
    <dbReference type="NCBI Taxonomy" id="61644"/>
    <lineage>
        <taxon>Bacteria</taxon>
        <taxon>Pseudomonadati</taxon>
        <taxon>Pseudomonadota</taxon>
        <taxon>Gammaproteobacteria</taxon>
        <taxon>Chromatiales</taxon>
        <taxon>Chromatiaceae</taxon>
        <taxon>Chromatium</taxon>
    </lineage>
</organism>
<reference evidence="12 13" key="1">
    <citation type="submission" date="2018-01" db="EMBL/GenBank/DDBJ databases">
        <title>The complete genome sequence of Chromatium okenii LaCa, a purple sulfur bacterium with a turbulent life.</title>
        <authorList>
            <person name="Luedin S.M."/>
            <person name="Liechti N."/>
            <person name="Storelli N."/>
            <person name="Danza F."/>
            <person name="Wittwer M."/>
            <person name="Pothier J.F."/>
            <person name="Tonolla M.A."/>
        </authorList>
    </citation>
    <scope>NUCLEOTIDE SEQUENCE [LARGE SCALE GENOMIC DNA]</scope>
    <source>
        <strain evidence="12 13">LaCa</strain>
    </source>
</reference>
<evidence type="ECO:0000313" key="13">
    <source>
        <dbReference type="Proteomes" id="UP000239936"/>
    </source>
</evidence>
<dbReference type="PANTHER" id="PTHR10353:SF36">
    <property type="entry name" value="LP05116P"/>
    <property type="match status" value="1"/>
</dbReference>
<dbReference type="SUPFAM" id="SSF51445">
    <property type="entry name" value="(Trans)glycosidases"/>
    <property type="match status" value="1"/>
</dbReference>
<dbReference type="AlphaFoldDB" id="A0A2S7XQ85"/>
<dbReference type="OrthoDB" id="9765195at2"/>
<keyword evidence="4" id="KW-0136">Cellulose degradation</keyword>
<evidence type="ECO:0000313" key="12">
    <source>
        <dbReference type="EMBL" id="PQJ95875.1"/>
    </source>
</evidence>
<evidence type="ECO:0000256" key="1">
    <source>
        <dbReference type="ARBA" id="ARBA00010838"/>
    </source>
</evidence>
<comment type="catalytic activity">
    <reaction evidence="11">
        <text>Hydrolysis of terminal, non-reducing beta-D-glucosyl residues with release of beta-D-glucose.</text>
        <dbReference type="EC" id="3.2.1.21"/>
    </reaction>
</comment>
<dbReference type="InterPro" id="IPR001360">
    <property type="entry name" value="Glyco_hydro_1"/>
</dbReference>
<dbReference type="GO" id="GO:0030245">
    <property type="term" value="P:cellulose catabolic process"/>
    <property type="evidence" value="ECO:0007669"/>
    <property type="project" value="UniProtKB-KW"/>
</dbReference>
<evidence type="ECO:0000256" key="5">
    <source>
        <dbReference type="ARBA" id="ARBA00023277"/>
    </source>
</evidence>
<dbReference type="PRINTS" id="PR00131">
    <property type="entry name" value="GLHYDRLASE1"/>
</dbReference>
<feature type="binding site" evidence="9">
    <location>
        <position position="299"/>
    </location>
    <ligand>
        <name>substrate</name>
    </ligand>
</feature>
<evidence type="ECO:0000256" key="8">
    <source>
        <dbReference type="PIRSR" id="PIRSR617736-1"/>
    </source>
</evidence>
<dbReference type="Proteomes" id="UP000239936">
    <property type="component" value="Unassembled WGS sequence"/>
</dbReference>
<keyword evidence="5" id="KW-0119">Carbohydrate metabolism</keyword>
<evidence type="ECO:0000256" key="10">
    <source>
        <dbReference type="PROSITE-ProRule" id="PRU10055"/>
    </source>
</evidence>
<gene>
    <name evidence="12" type="ORF">CXB77_08255</name>
</gene>
<dbReference type="PROSITE" id="PS00572">
    <property type="entry name" value="GLYCOSYL_HYDROL_F1_1"/>
    <property type="match status" value="1"/>
</dbReference>
<keyword evidence="7" id="KW-0624">Polysaccharide degradation</keyword>
<feature type="binding site" evidence="9">
    <location>
        <position position="26"/>
    </location>
    <ligand>
        <name>substrate</name>
    </ligand>
</feature>
<feature type="active site" description="Nucleophile" evidence="8 10">
    <location>
        <position position="357"/>
    </location>
</feature>
<protein>
    <recommendedName>
        <fullName evidence="2 11">Beta-glucosidase</fullName>
        <ecNumber evidence="2 11">3.2.1.21</ecNumber>
    </recommendedName>
</protein>
<feature type="binding site" evidence="9">
    <location>
        <position position="127"/>
    </location>
    <ligand>
        <name>substrate</name>
    </ligand>
</feature>
<feature type="binding site" evidence="9">
    <location>
        <position position="404"/>
    </location>
    <ligand>
        <name>substrate</name>
    </ligand>
</feature>
<dbReference type="Pfam" id="PF00232">
    <property type="entry name" value="Glyco_hydro_1"/>
    <property type="match status" value="1"/>
</dbReference>
<keyword evidence="13" id="KW-1185">Reference proteome</keyword>
<dbReference type="EC" id="3.2.1.21" evidence="2 11"/>
<dbReference type="PANTHER" id="PTHR10353">
    <property type="entry name" value="GLYCOSYL HYDROLASE"/>
    <property type="match status" value="1"/>
</dbReference>
<dbReference type="Gene3D" id="3.20.20.80">
    <property type="entry name" value="Glycosidases"/>
    <property type="match status" value="1"/>
</dbReference>